<feature type="compositionally biased region" description="Low complexity" evidence="12">
    <location>
        <begin position="10"/>
        <end position="28"/>
    </location>
</feature>
<feature type="transmembrane region" description="Helical" evidence="13">
    <location>
        <begin position="340"/>
        <end position="360"/>
    </location>
</feature>
<keyword evidence="5 13" id="KW-0812">Transmembrane</keyword>
<evidence type="ECO:0000313" key="16">
    <source>
        <dbReference type="Proteomes" id="UP001592530"/>
    </source>
</evidence>
<feature type="transmembrane region" description="Helical" evidence="13">
    <location>
        <begin position="168"/>
        <end position="192"/>
    </location>
</feature>
<proteinExistence type="predicted"/>
<sequence>MMDQPPQYPTEPEYPAAPEYPKAAQAAQDLTPPQYPTVAPEFPAPPAYPTAPEYPTATAFPAAPDYPSAPEYPQAAQAAAPAPAAPPYPTAPSPAAPYPSAPPEYPRGEPVLLLPPPQHAFQPPAAAPPAPPAPAPAPAAEDSGLETDQLTFSTGRTHMAARQRGADAAAISGLLLHLPNFICSFLVVYILASILPTVLTYVVVIAWLASGALVFHRPTERFFARYLLNLRYPTRKELDWLNPIWREVTTRAGIEGSNYDLWIEDSADLNAYAAAGHIVGVTHYSMTTLPPAELAGVLAHELGHHTGGHAWSNLLGLWYSLPGRLAWQLLRKVTSLAVRLAQYFFCLGAAIIIVAAGALIGLALTFWPLLLVLVAPYLLAAVGRKAEMRADQKAAELGFAQVMIQVLTKVHGEEIEAQRQLGASALQRPSLASKLLSSHPDYHTRLRQLEAFLPQAS</sequence>
<accession>A0ABV6X402</accession>
<keyword evidence="9 13" id="KW-1133">Transmembrane helix</keyword>
<feature type="transmembrane region" description="Helical" evidence="13">
    <location>
        <begin position="198"/>
        <end position="215"/>
    </location>
</feature>
<dbReference type="Proteomes" id="UP001592530">
    <property type="component" value="Unassembled WGS sequence"/>
</dbReference>
<evidence type="ECO:0000256" key="13">
    <source>
        <dbReference type="SAM" id="Phobius"/>
    </source>
</evidence>
<comment type="caution">
    <text evidence="15">The sequence shown here is derived from an EMBL/GenBank/DDBJ whole genome shotgun (WGS) entry which is preliminary data.</text>
</comment>
<evidence type="ECO:0000313" key="15">
    <source>
        <dbReference type="EMBL" id="MFC1433023.1"/>
    </source>
</evidence>
<feature type="domain" description="Peptidase M48" evidence="14">
    <location>
        <begin position="239"/>
        <end position="451"/>
    </location>
</feature>
<keyword evidence="7 15" id="KW-0378">Hydrolase</keyword>
<keyword evidence="11 13" id="KW-0472">Membrane</keyword>
<protein>
    <submittedName>
        <fullName evidence="15">M48 family metalloprotease</fullName>
        <ecNumber evidence="15">3.4.24.-</ecNumber>
    </submittedName>
</protein>
<comment type="cofactor">
    <cofactor evidence="1">
        <name>Zn(2+)</name>
        <dbReference type="ChEBI" id="CHEBI:29105"/>
    </cofactor>
</comment>
<dbReference type="EC" id="3.4.24.-" evidence="15"/>
<keyword evidence="3" id="KW-1003">Cell membrane</keyword>
<dbReference type="InterPro" id="IPR001915">
    <property type="entry name" value="Peptidase_M48"/>
</dbReference>
<gene>
    <name evidence="15" type="ORF">ACEZDB_20495</name>
</gene>
<evidence type="ECO:0000256" key="12">
    <source>
        <dbReference type="SAM" id="MobiDB-lite"/>
    </source>
</evidence>
<evidence type="ECO:0000256" key="10">
    <source>
        <dbReference type="ARBA" id="ARBA00023049"/>
    </source>
</evidence>
<evidence type="ECO:0000259" key="14">
    <source>
        <dbReference type="Pfam" id="PF01435"/>
    </source>
</evidence>
<evidence type="ECO:0000256" key="8">
    <source>
        <dbReference type="ARBA" id="ARBA00022833"/>
    </source>
</evidence>
<feature type="region of interest" description="Disordered" evidence="12">
    <location>
        <begin position="1"/>
        <end position="143"/>
    </location>
</feature>
<name>A0ABV6X402_9ACTN</name>
<evidence type="ECO:0000256" key="3">
    <source>
        <dbReference type="ARBA" id="ARBA00022475"/>
    </source>
</evidence>
<evidence type="ECO:0000256" key="6">
    <source>
        <dbReference type="ARBA" id="ARBA00022723"/>
    </source>
</evidence>
<keyword evidence="10 15" id="KW-0482">Metalloprotease</keyword>
<dbReference type="Pfam" id="PF01435">
    <property type="entry name" value="Peptidase_M48"/>
    <property type="match status" value="1"/>
</dbReference>
<dbReference type="EMBL" id="JBHEZY010000008">
    <property type="protein sequence ID" value="MFC1433023.1"/>
    <property type="molecule type" value="Genomic_DNA"/>
</dbReference>
<evidence type="ECO:0000256" key="5">
    <source>
        <dbReference type="ARBA" id="ARBA00022692"/>
    </source>
</evidence>
<feature type="compositionally biased region" description="Pro residues" evidence="12">
    <location>
        <begin position="83"/>
        <end position="105"/>
    </location>
</feature>
<dbReference type="PRINTS" id="PR01217">
    <property type="entry name" value="PRICHEXTENSN"/>
</dbReference>
<reference evidence="15 16" key="1">
    <citation type="submission" date="2024-09" db="EMBL/GenBank/DDBJ databases">
        <authorList>
            <person name="Lee S.D."/>
        </authorList>
    </citation>
    <scope>NUCLEOTIDE SEQUENCE [LARGE SCALE GENOMIC DNA]</scope>
    <source>
        <strain evidence="15 16">N1-3</strain>
    </source>
</reference>
<feature type="transmembrane region" description="Helical" evidence="13">
    <location>
        <begin position="366"/>
        <end position="383"/>
    </location>
</feature>
<dbReference type="InterPro" id="IPR050083">
    <property type="entry name" value="HtpX_protease"/>
</dbReference>
<feature type="compositionally biased region" description="Pro residues" evidence="12">
    <location>
        <begin position="125"/>
        <end position="137"/>
    </location>
</feature>
<dbReference type="RefSeq" id="WP_380555139.1">
    <property type="nucleotide sequence ID" value="NZ_JBHEZY010000008.1"/>
</dbReference>
<evidence type="ECO:0000256" key="11">
    <source>
        <dbReference type="ARBA" id="ARBA00023136"/>
    </source>
</evidence>
<keyword evidence="6" id="KW-0479">Metal-binding</keyword>
<evidence type="ECO:0000256" key="2">
    <source>
        <dbReference type="ARBA" id="ARBA00004651"/>
    </source>
</evidence>
<evidence type="ECO:0000256" key="4">
    <source>
        <dbReference type="ARBA" id="ARBA00022670"/>
    </source>
</evidence>
<keyword evidence="4" id="KW-0645">Protease</keyword>
<comment type="subcellular location">
    <subcellularLocation>
        <location evidence="2">Cell membrane</location>
        <topology evidence="2">Multi-pass membrane protein</topology>
    </subcellularLocation>
</comment>
<feature type="compositionally biased region" description="Low complexity" evidence="12">
    <location>
        <begin position="50"/>
        <end position="82"/>
    </location>
</feature>
<evidence type="ECO:0000256" key="7">
    <source>
        <dbReference type="ARBA" id="ARBA00022801"/>
    </source>
</evidence>
<evidence type="ECO:0000256" key="1">
    <source>
        <dbReference type="ARBA" id="ARBA00001947"/>
    </source>
</evidence>
<dbReference type="Gene3D" id="3.30.2010.10">
    <property type="entry name" value="Metalloproteases ('zincins'), catalytic domain"/>
    <property type="match status" value="1"/>
</dbReference>
<keyword evidence="8" id="KW-0862">Zinc</keyword>
<organism evidence="15 16">
    <name type="scientific">Streptacidiphilus alkalitolerans</name>
    <dbReference type="NCBI Taxonomy" id="3342712"/>
    <lineage>
        <taxon>Bacteria</taxon>
        <taxon>Bacillati</taxon>
        <taxon>Actinomycetota</taxon>
        <taxon>Actinomycetes</taxon>
        <taxon>Kitasatosporales</taxon>
        <taxon>Streptomycetaceae</taxon>
        <taxon>Streptacidiphilus</taxon>
    </lineage>
</organism>
<evidence type="ECO:0000256" key="9">
    <source>
        <dbReference type="ARBA" id="ARBA00022989"/>
    </source>
</evidence>
<dbReference type="PANTHER" id="PTHR43221">
    <property type="entry name" value="PROTEASE HTPX"/>
    <property type="match status" value="1"/>
</dbReference>
<dbReference type="GO" id="GO:0008237">
    <property type="term" value="F:metallopeptidase activity"/>
    <property type="evidence" value="ECO:0007669"/>
    <property type="project" value="UniProtKB-KW"/>
</dbReference>
<dbReference type="PANTHER" id="PTHR43221:SF1">
    <property type="entry name" value="PROTEASE HTPX"/>
    <property type="match status" value="1"/>
</dbReference>